<evidence type="ECO:0000313" key="1">
    <source>
        <dbReference type="EMBL" id="KAH7659175.1"/>
    </source>
</evidence>
<sequence>MATAKNGYCALKNIGGSLPVENVQWLAASVEESKLPERYVRPEISAEHVLNNEEDGEIPVIDLSRLLHVHHKEEEIMKLGLACQEWGFFQIINHGVPEEVIERMKCEIQGFFRLPLEEKKTYAQQPGSLEGYGQAFVVSDEQKLDWGDMYFLATQPLFARNVELWPSNPPAFRAALDQYSVELKRVSSILVKTMARCLGVEALTDMFIDGLQSMRMNYYPACRQANKVLGLSPHSDAVGLTLLLQVNQVQGLQIKKNGAWMPIKPLTSAFIVNIGDILEILSNGRYKSIEHRAVINPDNERISIAAFHGPRLDVPIGPIQELVGESEELYKTISSLDYMRLITSSKLEGKNILEQMKLKK</sequence>
<comment type="caution">
    <text evidence="1">The sequence shown here is derived from an EMBL/GenBank/DDBJ whole genome shotgun (WGS) entry which is preliminary data.</text>
</comment>
<dbReference type="EMBL" id="CM037026">
    <property type="protein sequence ID" value="KAH7659175.1"/>
    <property type="molecule type" value="Genomic_DNA"/>
</dbReference>
<reference evidence="2" key="1">
    <citation type="journal article" date="2022" name="Nat. Commun.">
        <title>Chromosome evolution and the genetic basis of agronomically important traits in greater yam.</title>
        <authorList>
            <person name="Bredeson J.V."/>
            <person name="Lyons J.B."/>
            <person name="Oniyinde I.O."/>
            <person name="Okereke N.R."/>
            <person name="Kolade O."/>
            <person name="Nnabue I."/>
            <person name="Nwadili C.O."/>
            <person name="Hribova E."/>
            <person name="Parker M."/>
            <person name="Nwogha J."/>
            <person name="Shu S."/>
            <person name="Carlson J."/>
            <person name="Kariba R."/>
            <person name="Muthemba S."/>
            <person name="Knop K."/>
            <person name="Barton G.J."/>
            <person name="Sherwood A.V."/>
            <person name="Lopez-Montes A."/>
            <person name="Asiedu R."/>
            <person name="Jamnadass R."/>
            <person name="Muchugi A."/>
            <person name="Goodstein D."/>
            <person name="Egesi C.N."/>
            <person name="Featherston J."/>
            <person name="Asfaw A."/>
            <person name="Simpson G.G."/>
            <person name="Dolezel J."/>
            <person name="Hendre P.S."/>
            <person name="Van Deynze A."/>
            <person name="Kumar P.L."/>
            <person name="Obidiegwu J.E."/>
            <person name="Bhattacharjee R."/>
            <person name="Rokhsar D.S."/>
        </authorList>
    </citation>
    <scope>NUCLEOTIDE SEQUENCE [LARGE SCALE GENOMIC DNA]</scope>
    <source>
        <strain evidence="2">cv. TDa95/00328</strain>
    </source>
</reference>
<name>A0ACB7UG50_DIOAL</name>
<keyword evidence="2" id="KW-1185">Reference proteome</keyword>
<keyword evidence="1" id="KW-0456">Lyase</keyword>
<gene>
    <name evidence="1" type="ORF">IHE45_16G014800</name>
</gene>
<dbReference type="Proteomes" id="UP000827976">
    <property type="component" value="Chromosome 16"/>
</dbReference>
<accession>A0ACB7UG50</accession>
<proteinExistence type="predicted"/>
<protein>
    <submittedName>
        <fullName evidence="1">(S)-norcoclaurine synthase protein</fullName>
        <ecNumber evidence="1">4.2.1.78</ecNumber>
    </submittedName>
</protein>
<organism evidence="1 2">
    <name type="scientific">Dioscorea alata</name>
    <name type="common">Purple yam</name>
    <dbReference type="NCBI Taxonomy" id="55571"/>
    <lineage>
        <taxon>Eukaryota</taxon>
        <taxon>Viridiplantae</taxon>
        <taxon>Streptophyta</taxon>
        <taxon>Embryophyta</taxon>
        <taxon>Tracheophyta</taxon>
        <taxon>Spermatophyta</taxon>
        <taxon>Magnoliopsida</taxon>
        <taxon>Liliopsida</taxon>
        <taxon>Dioscoreales</taxon>
        <taxon>Dioscoreaceae</taxon>
        <taxon>Dioscorea</taxon>
    </lineage>
</organism>
<evidence type="ECO:0000313" key="2">
    <source>
        <dbReference type="Proteomes" id="UP000827976"/>
    </source>
</evidence>
<dbReference type="EC" id="4.2.1.78" evidence="1"/>